<feature type="region of interest" description="Disordered" evidence="1">
    <location>
        <begin position="646"/>
        <end position="839"/>
    </location>
</feature>
<dbReference type="PANTHER" id="PTHR19964">
    <property type="entry name" value="MULTIPLE PDZ DOMAIN PROTEIN"/>
    <property type="match status" value="1"/>
</dbReference>
<proteinExistence type="predicted"/>
<sequence length="1096" mass="120196">MAVRWSWVSTIPCWPSRTSVTPPVFPHSHPPPPPPLPPSPPHPLLLILFTARMSLPTNSSLHRVRTEAVSESRRVCREQRRKRRVRWRRRGVRWTLMRREERERREKGAMREKEKENKLAAPQEKKPKGTSEIIPADEPLYPSVAKPEDAGGGEREGADRRGSLSPLELSRISSPSRGMSLAEMTRVTPEDQERWRQSRESLENERSRESLTEIAGRGALPLRDRFGGSLEIRSTYYHTREGSRAGDSPPPEQETKGEGDGEIQGDQLSIETLPLQKPRRGSESGPHDMSQLESSSDTTLVGSQSQSDTGMGPVPDEVGAHSSRLQPVTNKKARRSPRGKKSPKHGRKKGKNGTDTKTSPATLAVAYTHSQVTNTSSQDSIQDGLSPDMSDYDHSSELDNDPREIHIPKTSSSLGLSLTQDTKSNSVLVKSVKGAIRKDGRIRVGDQILAINREWLENVSLAKASKMLKKAASKSEGVTISYLPAPHGFSSNSYGTKSTPPQQQATHFAPGGPPPLQQNLAGGPSLQGAPPDQDSFGQQSQMAPSHHPSIMPPQMAPPAMPQWTSYQLGSGPAISPMQPPPYNYPPTRQPFGQPPLQPVVWQVPPSLPLGQPAPQQVTWILREPPQYVDHVVQQHHMMSAAGPAHYPLSHTGHVSMTTLPPPTQAGPLPSLPSQPPPVTAQLASPKSTLATLTQPQTTTSSPSSTVPFRMTKTQSETKLGTSGTQKPESDRRHNSQGSPRHPPHPYTVYRRRQQQQAQAAAVAAARAAREPTLVEEPSPRSFPSGPRNHDYSRRLQTMSHYFTDVGGGGGGQNQQQQQQQQQLRNSVDREVEDNPELRKEFPNVEGTLFEVWLNKGSRGLGMSIVANRDDHAPGPRGIVIMGIQAGGVADRSKMVMWGDMILNINETCVIGMTQKEVQEMLVKAPPRVRFVMLRQAEARVLERNIQQPGGGGGVDRDLINGLPQVRVVQLHRDNEKGLGFTVTEAGARGCGQRGFNHTWRPGREGGYSATRRPAHFHRRTEDPRVLCGKGSSSPPAGESSRLGSADCDLAWGVGGHGGRGHRGRFEEQHPGERGTAAEKEEQRELSEVLQKTPSEC</sequence>
<feature type="compositionally biased region" description="Low complexity" evidence="1">
    <location>
        <begin position="687"/>
        <end position="705"/>
    </location>
</feature>
<dbReference type="Pfam" id="PF00595">
    <property type="entry name" value="PDZ"/>
    <property type="match status" value="2"/>
</dbReference>
<dbReference type="EMBL" id="CASHTH010002329">
    <property type="protein sequence ID" value="CAI8028365.1"/>
    <property type="molecule type" value="Genomic_DNA"/>
</dbReference>
<reference evidence="3" key="1">
    <citation type="submission" date="2023-03" db="EMBL/GenBank/DDBJ databases">
        <authorList>
            <person name="Steffen K."/>
            <person name="Cardenas P."/>
        </authorList>
    </citation>
    <scope>NUCLEOTIDE SEQUENCE</scope>
</reference>
<dbReference type="Gene3D" id="2.30.42.10">
    <property type="match status" value="2"/>
</dbReference>
<feature type="compositionally biased region" description="Pro residues" evidence="1">
    <location>
        <begin position="550"/>
        <end position="560"/>
    </location>
</feature>
<organism evidence="3 4">
    <name type="scientific">Geodia barretti</name>
    <name type="common">Barrett's horny sponge</name>
    <dbReference type="NCBI Taxonomy" id="519541"/>
    <lineage>
        <taxon>Eukaryota</taxon>
        <taxon>Metazoa</taxon>
        <taxon>Porifera</taxon>
        <taxon>Demospongiae</taxon>
        <taxon>Heteroscleromorpha</taxon>
        <taxon>Tetractinellida</taxon>
        <taxon>Astrophorina</taxon>
        <taxon>Geodiidae</taxon>
        <taxon>Geodia</taxon>
    </lineage>
</organism>
<feature type="compositionally biased region" description="Basic and acidic residues" evidence="1">
    <location>
        <begin position="188"/>
        <end position="211"/>
    </location>
</feature>
<feature type="compositionally biased region" description="Low complexity" evidence="1">
    <location>
        <begin position="754"/>
        <end position="766"/>
    </location>
</feature>
<feature type="compositionally biased region" description="Polar residues" evidence="1">
    <location>
        <begin position="368"/>
        <end position="383"/>
    </location>
</feature>
<dbReference type="SMART" id="SM00228">
    <property type="entry name" value="PDZ"/>
    <property type="match status" value="2"/>
</dbReference>
<comment type="caution">
    <text evidence="3">The sequence shown here is derived from an EMBL/GenBank/DDBJ whole genome shotgun (WGS) entry which is preliminary data.</text>
</comment>
<evidence type="ECO:0000313" key="3">
    <source>
        <dbReference type="EMBL" id="CAI8028365.1"/>
    </source>
</evidence>
<dbReference type="PANTHER" id="PTHR19964:SF92">
    <property type="entry name" value="PATJ HOMOLOG"/>
    <property type="match status" value="1"/>
</dbReference>
<evidence type="ECO:0000313" key="4">
    <source>
        <dbReference type="Proteomes" id="UP001174909"/>
    </source>
</evidence>
<keyword evidence="4" id="KW-1185">Reference proteome</keyword>
<feature type="domain" description="PDZ" evidence="2">
    <location>
        <begin position="404"/>
        <end position="474"/>
    </location>
</feature>
<evidence type="ECO:0000259" key="2">
    <source>
        <dbReference type="PROSITE" id="PS50106"/>
    </source>
</evidence>
<feature type="compositionally biased region" description="Basic and acidic residues" evidence="1">
    <location>
        <begin position="146"/>
        <end position="162"/>
    </location>
</feature>
<feature type="compositionally biased region" description="Polar residues" evidence="1">
    <location>
        <begin position="491"/>
        <end position="506"/>
    </location>
</feature>
<dbReference type="SUPFAM" id="SSF50156">
    <property type="entry name" value="PDZ domain-like"/>
    <property type="match status" value="2"/>
</dbReference>
<dbReference type="Proteomes" id="UP001174909">
    <property type="component" value="Unassembled WGS sequence"/>
</dbReference>
<name>A0AA35SE17_GEOBA</name>
<feature type="compositionally biased region" description="Low complexity" evidence="1">
    <location>
        <begin position="813"/>
        <end position="822"/>
    </location>
</feature>
<dbReference type="PROSITE" id="PS50106">
    <property type="entry name" value="PDZ"/>
    <property type="match status" value="2"/>
</dbReference>
<feature type="compositionally biased region" description="Polar residues" evidence="1">
    <location>
        <begin position="711"/>
        <end position="726"/>
    </location>
</feature>
<feature type="domain" description="PDZ" evidence="2">
    <location>
        <begin position="850"/>
        <end position="936"/>
    </location>
</feature>
<evidence type="ECO:0000256" key="1">
    <source>
        <dbReference type="SAM" id="MobiDB-lite"/>
    </source>
</evidence>
<dbReference type="InterPro" id="IPR051342">
    <property type="entry name" value="PDZ_scaffold"/>
</dbReference>
<feature type="compositionally biased region" description="Basic residues" evidence="1">
    <location>
        <begin position="331"/>
        <end position="351"/>
    </location>
</feature>
<protein>
    <submittedName>
        <fullName evidence="3">Multiple PDZ domain protein</fullName>
    </submittedName>
</protein>
<dbReference type="InterPro" id="IPR036034">
    <property type="entry name" value="PDZ_sf"/>
</dbReference>
<accession>A0AA35SE17</accession>
<feature type="compositionally biased region" description="Basic and acidic residues" evidence="1">
    <location>
        <begin position="101"/>
        <end position="129"/>
    </location>
</feature>
<feature type="compositionally biased region" description="Basic and acidic residues" evidence="1">
    <location>
        <begin position="391"/>
        <end position="407"/>
    </location>
</feature>
<feature type="compositionally biased region" description="Basic and acidic residues" evidence="1">
    <location>
        <begin position="1063"/>
        <end position="1086"/>
    </location>
</feature>
<dbReference type="AlphaFoldDB" id="A0AA35SE17"/>
<gene>
    <name evidence="3" type="ORF">GBAR_LOCUS16187</name>
</gene>
<feature type="compositionally biased region" description="Polar residues" evidence="1">
    <location>
        <begin position="291"/>
        <end position="309"/>
    </location>
</feature>
<feature type="compositionally biased region" description="Polar residues" evidence="1">
    <location>
        <begin position="409"/>
        <end position="418"/>
    </location>
</feature>
<feature type="compositionally biased region" description="Pro residues" evidence="1">
    <location>
        <begin position="659"/>
        <end position="678"/>
    </location>
</feature>
<feature type="region of interest" description="Disordered" evidence="1">
    <location>
        <begin position="101"/>
        <end position="220"/>
    </location>
</feature>
<feature type="region of interest" description="Disordered" evidence="1">
    <location>
        <begin position="993"/>
        <end position="1096"/>
    </location>
</feature>
<feature type="region of interest" description="Disordered" evidence="1">
    <location>
        <begin position="234"/>
        <end position="418"/>
    </location>
</feature>
<dbReference type="InterPro" id="IPR001478">
    <property type="entry name" value="PDZ"/>
</dbReference>
<feature type="region of interest" description="Disordered" evidence="1">
    <location>
        <begin position="491"/>
        <end position="580"/>
    </location>
</feature>